<dbReference type="AlphaFoldDB" id="A0A6J4I3Z0"/>
<dbReference type="GO" id="GO:0004803">
    <property type="term" value="F:transposase activity"/>
    <property type="evidence" value="ECO:0007669"/>
    <property type="project" value="InterPro"/>
</dbReference>
<feature type="domain" description="Transposase IS116/IS110/IS902 C-terminal" evidence="3">
    <location>
        <begin position="204"/>
        <end position="289"/>
    </location>
</feature>
<keyword evidence="1" id="KW-0175">Coiled coil</keyword>
<accession>A0A6J4I3Z0</accession>
<sequence length="337" mass="35879">MSPPQLVVGVDIAAASFMAAWARPGHAPSTPQPFDQTPAGFASFQKQLATAGVAPDATLVVLEATGSYWVALAVELHSAGYRVAVANPAHVHNYAKSLPRRGKTDGLDARLLTQFGLERQLASWTPPPAVYHELRQRLVARDGLLTMRQQARNQLHALEQWPVRVAAVQQQMTAVIASLDEQVRTLEQAITAVLADGAWAASAAHLQSIPGLGMVTAAWLLVGTVNFTTCASAQAAANSAGLVPLERQSGTSIRGRPSIGHGGNGRVRTALYMATLSAARYNPVIKTFYTRLREAGKPAKVARCAAARKLLHLAFAVVTKAQDFDPSYQKTPVVSLG</sequence>
<dbReference type="InterPro" id="IPR003346">
    <property type="entry name" value="Transposase_20"/>
</dbReference>
<name>A0A6J4I3Z0_9CHLR</name>
<dbReference type="GO" id="GO:0003677">
    <property type="term" value="F:DNA binding"/>
    <property type="evidence" value="ECO:0007669"/>
    <property type="project" value="InterPro"/>
</dbReference>
<evidence type="ECO:0000256" key="1">
    <source>
        <dbReference type="SAM" id="Coils"/>
    </source>
</evidence>
<dbReference type="InterPro" id="IPR002525">
    <property type="entry name" value="Transp_IS110-like_N"/>
</dbReference>
<dbReference type="Pfam" id="PF02371">
    <property type="entry name" value="Transposase_20"/>
    <property type="match status" value="1"/>
</dbReference>
<organism evidence="4">
    <name type="scientific">uncultured Chloroflexia bacterium</name>
    <dbReference type="NCBI Taxonomy" id="1672391"/>
    <lineage>
        <taxon>Bacteria</taxon>
        <taxon>Bacillati</taxon>
        <taxon>Chloroflexota</taxon>
        <taxon>Chloroflexia</taxon>
        <taxon>environmental samples</taxon>
    </lineage>
</organism>
<dbReference type="NCBIfam" id="NF033542">
    <property type="entry name" value="transpos_IS110"/>
    <property type="match status" value="1"/>
</dbReference>
<evidence type="ECO:0000259" key="3">
    <source>
        <dbReference type="Pfam" id="PF02371"/>
    </source>
</evidence>
<feature type="domain" description="Transposase IS110-like N-terminal" evidence="2">
    <location>
        <begin position="8"/>
        <end position="158"/>
    </location>
</feature>
<protein>
    <submittedName>
        <fullName evidence="4">Mobile element protein</fullName>
    </submittedName>
</protein>
<reference evidence="4" key="1">
    <citation type="submission" date="2020-02" db="EMBL/GenBank/DDBJ databases">
        <authorList>
            <person name="Meier V. D."/>
        </authorList>
    </citation>
    <scope>NUCLEOTIDE SEQUENCE</scope>
    <source>
        <strain evidence="4">AVDCRST_MAG26</strain>
    </source>
</reference>
<dbReference type="InterPro" id="IPR047650">
    <property type="entry name" value="Transpos_IS110"/>
</dbReference>
<dbReference type="PANTHER" id="PTHR33055">
    <property type="entry name" value="TRANSPOSASE FOR INSERTION SEQUENCE ELEMENT IS1111A"/>
    <property type="match status" value="1"/>
</dbReference>
<dbReference type="EMBL" id="CADCTK010000348">
    <property type="protein sequence ID" value="CAA9241975.1"/>
    <property type="molecule type" value="Genomic_DNA"/>
</dbReference>
<dbReference type="Pfam" id="PF01548">
    <property type="entry name" value="DEDD_Tnp_IS110"/>
    <property type="match status" value="1"/>
</dbReference>
<evidence type="ECO:0000313" key="4">
    <source>
        <dbReference type="EMBL" id="CAA9241975.1"/>
    </source>
</evidence>
<dbReference type="PANTHER" id="PTHR33055:SF3">
    <property type="entry name" value="PUTATIVE TRANSPOSASE FOR IS117-RELATED"/>
    <property type="match status" value="1"/>
</dbReference>
<proteinExistence type="predicted"/>
<dbReference type="GO" id="GO:0006313">
    <property type="term" value="P:DNA transposition"/>
    <property type="evidence" value="ECO:0007669"/>
    <property type="project" value="InterPro"/>
</dbReference>
<evidence type="ECO:0000259" key="2">
    <source>
        <dbReference type="Pfam" id="PF01548"/>
    </source>
</evidence>
<feature type="coiled-coil region" evidence="1">
    <location>
        <begin position="169"/>
        <end position="196"/>
    </location>
</feature>
<gene>
    <name evidence="4" type="ORF">AVDCRST_MAG26-1486</name>
</gene>